<feature type="transmembrane region" description="Helical" evidence="6">
    <location>
        <begin position="875"/>
        <end position="896"/>
    </location>
</feature>
<evidence type="ECO:0000256" key="2">
    <source>
        <dbReference type="ARBA" id="ARBA00022692"/>
    </source>
</evidence>
<dbReference type="AlphaFoldDB" id="A0A813VLI0"/>
<evidence type="ECO:0000259" key="8">
    <source>
        <dbReference type="PROSITE" id="PS50262"/>
    </source>
</evidence>
<comment type="caution">
    <text evidence="9">The sequence shown here is derived from an EMBL/GenBank/DDBJ whole genome shotgun (WGS) entry which is preliminary data.</text>
</comment>
<dbReference type="GO" id="GO:0005886">
    <property type="term" value="C:plasma membrane"/>
    <property type="evidence" value="ECO:0007669"/>
    <property type="project" value="TreeGrafter"/>
</dbReference>
<organism evidence="9 10">
    <name type="scientific">Adineta steineri</name>
    <dbReference type="NCBI Taxonomy" id="433720"/>
    <lineage>
        <taxon>Eukaryota</taxon>
        <taxon>Metazoa</taxon>
        <taxon>Spiralia</taxon>
        <taxon>Gnathifera</taxon>
        <taxon>Rotifera</taxon>
        <taxon>Eurotatoria</taxon>
        <taxon>Bdelloidea</taxon>
        <taxon>Adinetida</taxon>
        <taxon>Adinetidae</taxon>
        <taxon>Adineta</taxon>
    </lineage>
</organism>
<evidence type="ECO:0000256" key="7">
    <source>
        <dbReference type="SAM" id="SignalP"/>
    </source>
</evidence>
<keyword evidence="5 6" id="KW-0472">Membrane</keyword>
<accession>A0A813VLI0</accession>
<comment type="subcellular location">
    <subcellularLocation>
        <location evidence="1">Membrane</location>
        <topology evidence="1">Single-pass membrane protein</topology>
    </subcellularLocation>
</comment>
<gene>
    <name evidence="9" type="ORF">VCS650_LOCUS6186</name>
</gene>
<dbReference type="SUPFAM" id="SSF81321">
    <property type="entry name" value="Family A G protein-coupled receptor-like"/>
    <property type="match status" value="1"/>
</dbReference>
<feature type="domain" description="G-protein coupled receptors family 1 profile" evidence="8">
    <location>
        <begin position="634"/>
        <end position="894"/>
    </location>
</feature>
<evidence type="ECO:0000256" key="6">
    <source>
        <dbReference type="SAM" id="Phobius"/>
    </source>
</evidence>
<evidence type="ECO:0000256" key="5">
    <source>
        <dbReference type="ARBA" id="ARBA00023136"/>
    </source>
</evidence>
<dbReference type="GO" id="GO:0004930">
    <property type="term" value="F:G protein-coupled receptor activity"/>
    <property type="evidence" value="ECO:0007669"/>
    <property type="project" value="InterPro"/>
</dbReference>
<feature type="transmembrane region" description="Helical" evidence="6">
    <location>
        <begin position="654"/>
        <end position="680"/>
    </location>
</feature>
<keyword evidence="2 6" id="KW-0812">Transmembrane</keyword>
<feature type="chain" id="PRO_5032307735" description="G-protein coupled receptors family 1 profile domain-containing protein" evidence="7">
    <location>
        <begin position="19"/>
        <end position="923"/>
    </location>
</feature>
<dbReference type="PANTHER" id="PTHR24270">
    <property type="entry name" value="LOW-DENSITY LIPOPROTEIN RECEPTOR-RELATED"/>
    <property type="match status" value="1"/>
</dbReference>
<protein>
    <recommendedName>
        <fullName evidence="8">G-protein coupled receptors family 1 profile domain-containing protein</fullName>
    </recommendedName>
</protein>
<feature type="signal peptide" evidence="7">
    <location>
        <begin position="1"/>
        <end position="18"/>
    </location>
</feature>
<dbReference type="Pfam" id="PF00001">
    <property type="entry name" value="7tm_1"/>
    <property type="match status" value="1"/>
</dbReference>
<dbReference type="InterPro" id="IPR017452">
    <property type="entry name" value="GPCR_Rhodpsn_7TM"/>
</dbReference>
<feature type="transmembrane region" description="Helical" evidence="6">
    <location>
        <begin position="795"/>
        <end position="821"/>
    </location>
</feature>
<dbReference type="PANTHER" id="PTHR24270:SF61">
    <property type="entry name" value="EGF-LIKE DOMAIN-CONTAINING PROTEIN"/>
    <property type="match status" value="1"/>
</dbReference>
<proteinExistence type="predicted"/>
<evidence type="ECO:0000256" key="4">
    <source>
        <dbReference type="ARBA" id="ARBA00022989"/>
    </source>
</evidence>
<keyword evidence="4 6" id="KW-1133">Transmembrane helix</keyword>
<evidence type="ECO:0000256" key="1">
    <source>
        <dbReference type="ARBA" id="ARBA00004167"/>
    </source>
</evidence>
<dbReference type="Proteomes" id="UP000663891">
    <property type="component" value="Unassembled WGS sequence"/>
</dbReference>
<evidence type="ECO:0000256" key="3">
    <source>
        <dbReference type="ARBA" id="ARBA00022737"/>
    </source>
</evidence>
<reference evidence="9" key="1">
    <citation type="submission" date="2021-02" db="EMBL/GenBank/DDBJ databases">
        <authorList>
            <person name="Nowell W R."/>
        </authorList>
    </citation>
    <scope>NUCLEOTIDE SEQUENCE</scope>
</reference>
<keyword evidence="7" id="KW-0732">Signal</keyword>
<name>A0A813VLI0_9BILA</name>
<keyword evidence="3" id="KW-0677">Repeat</keyword>
<feature type="transmembrane region" description="Helical" evidence="6">
    <location>
        <begin position="738"/>
        <end position="756"/>
    </location>
</feature>
<dbReference type="Gene3D" id="1.20.1070.10">
    <property type="entry name" value="Rhodopsin 7-helix transmembrane proteins"/>
    <property type="match status" value="1"/>
</dbReference>
<evidence type="ECO:0000313" key="10">
    <source>
        <dbReference type="Proteomes" id="UP000663891"/>
    </source>
</evidence>
<feature type="transmembrane region" description="Helical" evidence="6">
    <location>
        <begin position="842"/>
        <end position="863"/>
    </location>
</feature>
<dbReference type="PROSITE" id="PS50262">
    <property type="entry name" value="G_PROTEIN_RECEP_F1_2"/>
    <property type="match status" value="1"/>
</dbReference>
<dbReference type="InterPro" id="IPR000276">
    <property type="entry name" value="GPCR_Rhodpsn"/>
</dbReference>
<dbReference type="EMBL" id="CAJNON010000037">
    <property type="protein sequence ID" value="CAF0841932.1"/>
    <property type="molecule type" value="Genomic_DNA"/>
</dbReference>
<evidence type="ECO:0000313" key="9">
    <source>
        <dbReference type="EMBL" id="CAF0841932.1"/>
    </source>
</evidence>
<sequence>MMFFISLVCFILLPSINPQLQINLHLTDWTNYNEINFDLQHDCLHGPTHLIEDNIQYHQVISYCMGEWPSKWNIEENSFDQNYSFSQLKMLNVTSQQLYLWSAPMDIIEEYESYLNQSLFSNQSLALMATQLFYNCTQPRFGSVCQYSLDISTSSFSSSLKEIIHDFYLQLYEPTTWTCYTHLECNRGTSTACLDWTEICNGHIDCLNDEIDEKHCWQLELNDCVENEHRCKNGQCISKIFYHEGPNSFDCIDTTDEGDQGREDIRYRSQEPIFRFEDITREKDLRGETEMYFTTSRVLSRNDLILEDMFLNKPNSTSDECWFAFRCYFDIPNAFNPICNNICINRTCQEIINETCPDILFIPNAPLLFGHIYFAYTKEAAVEPYIRSLPPQYVCYNDQLCDGFYTNRTLLTFKNLTCRRPGDFPLKFSTLARDSWLNKYVKPLYKQLYKCNTIIYNISAVCDNSMMYQCINSSKCISKDRIGDDFIDCNYGDDEDPSVVYDICLKNESKIFFKCTTTTRCIHYQKVDDIKCDCGRNEYGLCDDEDGILRYITSHLSFQTICDGFTELIPVNIDGQNETDETKNLIVSSTAFRLSLDAILGYHILPHIKMIQQPTIVKFSLALTIIMTIAGFIDGILSVMTFKDQELRSRGCGVYLLGSAITTLFTMSMFALKFSILIVTQMSNTTNRSFLNFQCISIDFLLRISLYMDQWLNACVAIDRAITAVKGLSFNKDTSKRLARYVILALILFIISTAIHDPFHRNLSKDNSDDDGENRIWCISSYSSAVETYDSFVNIFHFIAPFFINLVSAIIIIRTTIVLQINVHPDESYRKILFEQLQQHGHLLSGSFFLVILGIPRVIISLISNCMESINDPWIYVIGYFISFVPSTLTFVLFILPSKNYKGVFRKTIQQYLTTIKRHLHIA</sequence>
<dbReference type="OrthoDB" id="10020456at2759"/>
<feature type="transmembrane region" description="Helical" evidence="6">
    <location>
        <begin position="619"/>
        <end position="642"/>
    </location>
</feature>
<dbReference type="InterPro" id="IPR050685">
    <property type="entry name" value="LDLR"/>
</dbReference>